<dbReference type="Gene3D" id="3.80.10.10">
    <property type="entry name" value="Ribonuclease Inhibitor"/>
    <property type="match status" value="1"/>
</dbReference>
<organism evidence="2 3">
    <name type="scientific">Rhipicephalus sanguineus</name>
    <name type="common">Brown dog tick</name>
    <name type="synonym">Ixodes sanguineus</name>
    <dbReference type="NCBI Taxonomy" id="34632"/>
    <lineage>
        <taxon>Eukaryota</taxon>
        <taxon>Metazoa</taxon>
        <taxon>Ecdysozoa</taxon>
        <taxon>Arthropoda</taxon>
        <taxon>Chelicerata</taxon>
        <taxon>Arachnida</taxon>
        <taxon>Acari</taxon>
        <taxon>Parasitiformes</taxon>
        <taxon>Ixodida</taxon>
        <taxon>Ixodoidea</taxon>
        <taxon>Ixodidae</taxon>
        <taxon>Rhipicephalinae</taxon>
        <taxon>Rhipicephalus</taxon>
        <taxon>Rhipicephalus</taxon>
    </lineage>
</organism>
<dbReference type="InterPro" id="IPR032675">
    <property type="entry name" value="LRR_dom_sf"/>
</dbReference>
<evidence type="ECO:0000313" key="2">
    <source>
        <dbReference type="EMBL" id="KAH7976332.1"/>
    </source>
</evidence>
<proteinExistence type="predicted"/>
<feature type="region of interest" description="Disordered" evidence="1">
    <location>
        <begin position="49"/>
        <end position="78"/>
    </location>
</feature>
<dbReference type="SUPFAM" id="SSF52047">
    <property type="entry name" value="RNI-like"/>
    <property type="match status" value="1"/>
</dbReference>
<comment type="caution">
    <text evidence="2">The sequence shown here is derived from an EMBL/GenBank/DDBJ whole genome shotgun (WGS) entry which is preliminary data.</text>
</comment>
<gene>
    <name evidence="2" type="ORF">HPB52_012019</name>
</gene>
<evidence type="ECO:0000256" key="1">
    <source>
        <dbReference type="SAM" id="MobiDB-lite"/>
    </source>
</evidence>
<reference evidence="2" key="2">
    <citation type="submission" date="2021-09" db="EMBL/GenBank/DDBJ databases">
        <authorList>
            <person name="Jia N."/>
            <person name="Wang J."/>
            <person name="Shi W."/>
            <person name="Du L."/>
            <person name="Sun Y."/>
            <person name="Zhan W."/>
            <person name="Jiang J."/>
            <person name="Wang Q."/>
            <person name="Zhang B."/>
            <person name="Ji P."/>
            <person name="Sakyi L.B."/>
            <person name="Cui X."/>
            <person name="Yuan T."/>
            <person name="Jiang B."/>
            <person name="Yang W."/>
            <person name="Lam T.T.-Y."/>
            <person name="Chang Q."/>
            <person name="Ding S."/>
            <person name="Wang X."/>
            <person name="Zhu J."/>
            <person name="Ruan X."/>
            <person name="Zhao L."/>
            <person name="Wei J."/>
            <person name="Que T."/>
            <person name="Du C."/>
            <person name="Cheng J."/>
            <person name="Dai P."/>
            <person name="Han X."/>
            <person name="Huang E."/>
            <person name="Gao Y."/>
            <person name="Liu J."/>
            <person name="Shao H."/>
            <person name="Ye R."/>
            <person name="Li L."/>
            <person name="Wei W."/>
            <person name="Wang X."/>
            <person name="Wang C."/>
            <person name="Huo Q."/>
            <person name="Li W."/>
            <person name="Guo W."/>
            <person name="Chen H."/>
            <person name="Chen S."/>
            <person name="Zhou L."/>
            <person name="Zhou L."/>
            <person name="Ni X."/>
            <person name="Tian J."/>
            <person name="Zhou Y."/>
            <person name="Sheng Y."/>
            <person name="Liu T."/>
            <person name="Pan Y."/>
            <person name="Xia L."/>
            <person name="Li J."/>
            <person name="Zhao F."/>
            <person name="Cao W."/>
        </authorList>
    </citation>
    <scope>NUCLEOTIDE SEQUENCE</scope>
    <source>
        <strain evidence="2">Rsan-2018</strain>
        <tissue evidence="2">Larvae</tissue>
    </source>
</reference>
<dbReference type="VEuPathDB" id="VectorBase:RSAN_056934"/>
<feature type="compositionally biased region" description="Low complexity" evidence="1">
    <location>
        <begin position="55"/>
        <end position="70"/>
    </location>
</feature>
<accession>A0A9D4T5M4</accession>
<keyword evidence="3" id="KW-1185">Reference proteome</keyword>
<reference evidence="2" key="1">
    <citation type="journal article" date="2020" name="Cell">
        <title>Large-Scale Comparative Analyses of Tick Genomes Elucidate Their Genetic Diversity and Vector Capacities.</title>
        <authorList>
            <consortium name="Tick Genome and Microbiome Consortium (TIGMIC)"/>
            <person name="Jia N."/>
            <person name="Wang J."/>
            <person name="Shi W."/>
            <person name="Du L."/>
            <person name="Sun Y."/>
            <person name="Zhan W."/>
            <person name="Jiang J.F."/>
            <person name="Wang Q."/>
            <person name="Zhang B."/>
            <person name="Ji P."/>
            <person name="Bell-Sakyi L."/>
            <person name="Cui X.M."/>
            <person name="Yuan T.T."/>
            <person name="Jiang B.G."/>
            <person name="Yang W.F."/>
            <person name="Lam T.T."/>
            <person name="Chang Q.C."/>
            <person name="Ding S.J."/>
            <person name="Wang X.J."/>
            <person name="Zhu J.G."/>
            <person name="Ruan X.D."/>
            <person name="Zhao L."/>
            <person name="Wei J.T."/>
            <person name="Ye R.Z."/>
            <person name="Que T.C."/>
            <person name="Du C.H."/>
            <person name="Zhou Y.H."/>
            <person name="Cheng J.X."/>
            <person name="Dai P.F."/>
            <person name="Guo W.B."/>
            <person name="Han X.H."/>
            <person name="Huang E.J."/>
            <person name="Li L.F."/>
            <person name="Wei W."/>
            <person name="Gao Y.C."/>
            <person name="Liu J.Z."/>
            <person name="Shao H.Z."/>
            <person name="Wang X."/>
            <person name="Wang C.C."/>
            <person name="Yang T.C."/>
            <person name="Huo Q.B."/>
            <person name="Li W."/>
            <person name="Chen H.Y."/>
            <person name="Chen S.E."/>
            <person name="Zhou L.G."/>
            <person name="Ni X.B."/>
            <person name="Tian J.H."/>
            <person name="Sheng Y."/>
            <person name="Liu T."/>
            <person name="Pan Y.S."/>
            <person name="Xia L.Y."/>
            <person name="Li J."/>
            <person name="Zhao F."/>
            <person name="Cao W.C."/>
        </authorList>
    </citation>
    <scope>NUCLEOTIDE SEQUENCE</scope>
    <source>
        <strain evidence="2">Rsan-2018</strain>
    </source>
</reference>
<name>A0A9D4T5M4_RHISA</name>
<dbReference type="AlphaFoldDB" id="A0A9D4T5M4"/>
<evidence type="ECO:0000313" key="3">
    <source>
        <dbReference type="Proteomes" id="UP000821837"/>
    </source>
</evidence>
<protein>
    <submittedName>
        <fullName evidence="2">Uncharacterized protein</fullName>
    </submittedName>
</protein>
<dbReference type="EMBL" id="JABSTV010001246">
    <property type="protein sequence ID" value="KAH7976332.1"/>
    <property type="molecule type" value="Genomic_DNA"/>
</dbReference>
<sequence length="384" mass="42852">MASTSTKCADVSVLTPDYMALLQSLCAMSKPSVNDVTAIFNEFRRSLDTKKPKSSSRPSKSLSASSRASKQCSGKSVSNGVDVDGCESADNNLGFERSCTWEPGEKRCWIVSDFDLWNRILARNNVKIREYQWGEISLESYQWPAGKPDVLDMLRASLLIHLLLRQHRCVAYIYFDITTYMEKLVVWHALKTGAVGVYRLECKLWLLDVPGSMIETERSDFCEALATMKNLTWLLLTNILFNYDVASKIGGYVEEATALTILQFDQVVADDTNAGVFLDHLARNRSVKKLCVNEHLVVARQGQALADAVRNHVTLQEIEVYGNMEFSPSALLAAAVQSQSLRSLTVHECHVQAEDIEAMASALKRREPPPAFEPPPPNEPVLQC</sequence>
<dbReference type="Proteomes" id="UP000821837">
    <property type="component" value="Chromosome 10"/>
</dbReference>